<accession>A0A2T7NPT4</accession>
<dbReference type="Proteomes" id="UP000245119">
    <property type="component" value="Linkage Group LG10"/>
</dbReference>
<gene>
    <name evidence="5" type="ORF">C0Q70_16444</name>
</gene>
<dbReference type="PANTHER" id="PTHR24171:SF8">
    <property type="entry name" value="BRCA1-ASSOCIATED RING DOMAIN PROTEIN 1"/>
    <property type="match status" value="1"/>
</dbReference>
<dbReference type="STRING" id="400727.A0A2T7NPT4"/>
<keyword evidence="6" id="KW-1185">Reference proteome</keyword>
<feature type="region of interest" description="Disordered" evidence="4">
    <location>
        <begin position="794"/>
        <end position="815"/>
    </location>
</feature>
<dbReference type="GO" id="GO:0070531">
    <property type="term" value="C:BRCA1-A complex"/>
    <property type="evidence" value="ECO:0007669"/>
    <property type="project" value="TreeGrafter"/>
</dbReference>
<evidence type="ECO:0000256" key="3">
    <source>
        <dbReference type="PROSITE-ProRule" id="PRU00023"/>
    </source>
</evidence>
<evidence type="ECO:0000313" key="6">
    <source>
        <dbReference type="Proteomes" id="UP000245119"/>
    </source>
</evidence>
<dbReference type="PANTHER" id="PTHR24171">
    <property type="entry name" value="ANKYRIN REPEAT DOMAIN-CONTAINING PROTEIN 39-RELATED"/>
    <property type="match status" value="1"/>
</dbReference>
<dbReference type="SMART" id="SM00248">
    <property type="entry name" value="ANK"/>
    <property type="match status" value="5"/>
</dbReference>
<evidence type="ECO:0000256" key="1">
    <source>
        <dbReference type="ARBA" id="ARBA00022737"/>
    </source>
</evidence>
<dbReference type="EMBL" id="PZQS01000010">
    <property type="protein sequence ID" value="PVD23181.1"/>
    <property type="molecule type" value="Genomic_DNA"/>
</dbReference>
<feature type="repeat" description="ANK" evidence="3">
    <location>
        <begin position="898"/>
        <end position="930"/>
    </location>
</feature>
<dbReference type="GO" id="GO:0031436">
    <property type="term" value="C:BRCA1-BARD1 complex"/>
    <property type="evidence" value="ECO:0007669"/>
    <property type="project" value="TreeGrafter"/>
</dbReference>
<dbReference type="InterPro" id="IPR002110">
    <property type="entry name" value="Ankyrin_rpt"/>
</dbReference>
<protein>
    <submittedName>
        <fullName evidence="5">Uncharacterized protein</fullName>
    </submittedName>
</protein>
<dbReference type="PROSITE" id="PS50088">
    <property type="entry name" value="ANK_REPEAT"/>
    <property type="match status" value="2"/>
</dbReference>
<dbReference type="Gene3D" id="1.25.40.20">
    <property type="entry name" value="Ankyrin repeat-containing domain"/>
    <property type="match status" value="2"/>
</dbReference>
<keyword evidence="2 3" id="KW-0040">ANK repeat</keyword>
<evidence type="ECO:0000313" key="5">
    <source>
        <dbReference type="EMBL" id="PVD23181.1"/>
    </source>
</evidence>
<feature type="region of interest" description="Disordered" evidence="4">
    <location>
        <begin position="1"/>
        <end position="26"/>
    </location>
</feature>
<proteinExistence type="predicted"/>
<dbReference type="GO" id="GO:0085020">
    <property type="term" value="P:protein K6-linked ubiquitination"/>
    <property type="evidence" value="ECO:0007669"/>
    <property type="project" value="TreeGrafter"/>
</dbReference>
<dbReference type="Pfam" id="PF12796">
    <property type="entry name" value="Ank_2"/>
    <property type="match status" value="2"/>
</dbReference>
<keyword evidence="1" id="KW-0677">Repeat</keyword>
<sequence length="1632" mass="183488">MAAPRGNSRAVARTRGTRRRQEEGRSSLEQLLEEINRGRRADVTRIVRLLDSGDLGPPHELQDTRRVPILNVAIMNRSSLAARIFLDRGANPMTRDPQGHTALHAAAIHDNYQLLVDMMQGCDVNVQDDSGQTPLHIAARNTCVETCSWLVFLGANPYIPTRIGQTANELTTWNVIHQILREYSPGRPPVTVMTLSPGSTFMADDLHFSIQLLPQSNTNEKFIFRAYTELSTNLTSLRTEDEEVWGPVTEYRVLQQLRVHLVFPLRDSLEDFCELVLRMVSADGSKRDLTLEVRDLRLAPAAQDQDSGVEDEESPAADLDVPFSEGHVDAELDLAGTILLVYRPMQQKVELGEGCNKIESAVGNGVTLDRASVPVQDSQALMESGVVEDCEVHSQTGYHKFQMNKEDITPDIERNLRLTVPSPQGYNGGDLAVWSRTISVDSTSGSESDVEDDEREAGRWRKVEVVKLPREAKCFQMPVAINQTMTAMEVTKNVPEERLRRRVAKQYKMRKNKPVVFFVASRPWPGWRECQELLVVVTSPAHLSNQLRKHLVGGFMALQLSGELFVPKVTSFLIMVVGEVLIEHGDREAVLSYRYGMKWPSTSGGDFCKFVLRGRQEVRVREGGFSISKKIRGRNSQDYVWKDMGVLRFNLSTDRQSLTGAGTGSEIADRMEPFTDVLLMDIANKVLASEAQQLSIRMGLTRSEVDAIVSDERTRSPVFRTFEMLARVRGKCPTLVDFGTRLVSALVSMEWTDIVEWLLNQGGIRRWSGCICWRPGEILDVEGETNIRRMAAPRGNSRPVAGVRRTRRTPEESRSSLQQLLKEINKGGRADVTEISRLLDSGDLGPLHDLRDPNSPQARLSCNRQQGHTALHAAAIHDNYQLLVDMMQGCDVNVQDDNGQTPLHIAARNTCAETCNWLVFLGANPNIPTRIGQTAKELTTWNVIHQILREYSPGRSPVTTATLSVGSPFVADDLQFSLQLLPQSNIRSAKLFYRVCTEISANLRTEDEEVWGPMAEYRLLQQLRVHLVYPLHEELEKFYELVLRMVSAGGRRRDLTLEVKKLRSAQAAQTSPRQAVKGWCHVTSIAKRAFLILRTRLQDKDSGVEDEEPVADVVEGHVDAELDVAGAILLVYRPTQQQVELGESCRKIESAVSNGITLGVNEVFKGKVKGQLQIEPSVPVKDTKALTGAAVVEDSEVQSQTGYHKFQMDQKDITPDVERNLHLTVPSPQGYTGGNLTVWSRMMSVDSTSGSESEVDNDEREAGRWRKVEVVKLPREAKCFRLPVAINQTMTAMEVTKNVPEEKLRRRVAKQYKMRKNKPVVFFVASRPWPGWRECQELLMVVTSPAHLSNQLRKHLVGGFMALQLSGELFVPKVTSFLISVVGDVLIEHGDREAVLSYRYGMKWPSTSGGDFCKFVLRGRQEVRVREGGFSISKKIKGRKGQDQVWKDMGVLRFSLSTERQSLIGTGTKPENKMAPFTDVLLMDIASKVLASEAQQLGIRMGLTRSEVDAIVSDERTRSPVFRTFESHSERGMIDSSHFVNYHLHTDTQTSNAVNDPIILSYPGFTHLPVEYSCRSVKSENYDHHLEERFCDVHTCSRWDYHVRRQKRGSFSPDIEDDPITTFFMSLDIKDT</sequence>
<dbReference type="GO" id="GO:0004842">
    <property type="term" value="F:ubiquitin-protein transferase activity"/>
    <property type="evidence" value="ECO:0007669"/>
    <property type="project" value="TreeGrafter"/>
</dbReference>
<feature type="repeat" description="ANK" evidence="3">
    <location>
        <begin position="130"/>
        <end position="162"/>
    </location>
</feature>
<dbReference type="OrthoDB" id="6217138at2759"/>
<evidence type="ECO:0000256" key="4">
    <source>
        <dbReference type="SAM" id="MobiDB-lite"/>
    </source>
</evidence>
<organism evidence="5 6">
    <name type="scientific">Pomacea canaliculata</name>
    <name type="common">Golden apple snail</name>
    <dbReference type="NCBI Taxonomy" id="400727"/>
    <lineage>
        <taxon>Eukaryota</taxon>
        <taxon>Metazoa</taxon>
        <taxon>Spiralia</taxon>
        <taxon>Lophotrochozoa</taxon>
        <taxon>Mollusca</taxon>
        <taxon>Gastropoda</taxon>
        <taxon>Caenogastropoda</taxon>
        <taxon>Architaenioglossa</taxon>
        <taxon>Ampullarioidea</taxon>
        <taxon>Ampullariidae</taxon>
        <taxon>Pomacea</taxon>
    </lineage>
</organism>
<dbReference type="PROSITE" id="PS50297">
    <property type="entry name" value="ANK_REP_REGION"/>
    <property type="match status" value="2"/>
</dbReference>
<name>A0A2T7NPT4_POMCA</name>
<comment type="caution">
    <text evidence="5">The sequence shown here is derived from an EMBL/GenBank/DDBJ whole genome shotgun (WGS) entry which is preliminary data.</text>
</comment>
<dbReference type="InterPro" id="IPR036770">
    <property type="entry name" value="Ankyrin_rpt-contain_sf"/>
</dbReference>
<dbReference type="SUPFAM" id="SSF48403">
    <property type="entry name" value="Ankyrin repeat"/>
    <property type="match status" value="1"/>
</dbReference>
<reference evidence="5 6" key="1">
    <citation type="submission" date="2018-04" db="EMBL/GenBank/DDBJ databases">
        <title>The genome of golden apple snail Pomacea canaliculata provides insight into stress tolerance and invasive adaptation.</title>
        <authorList>
            <person name="Liu C."/>
            <person name="Liu B."/>
            <person name="Ren Y."/>
            <person name="Zhang Y."/>
            <person name="Wang H."/>
            <person name="Li S."/>
            <person name="Jiang F."/>
            <person name="Yin L."/>
            <person name="Zhang G."/>
            <person name="Qian W."/>
            <person name="Fan W."/>
        </authorList>
    </citation>
    <scope>NUCLEOTIDE SEQUENCE [LARGE SCALE GENOMIC DNA]</scope>
    <source>
        <strain evidence="5">SZHN2017</strain>
        <tissue evidence="5">Muscle</tissue>
    </source>
</reference>
<evidence type="ECO:0000256" key="2">
    <source>
        <dbReference type="ARBA" id="ARBA00023043"/>
    </source>
</evidence>